<evidence type="ECO:0000256" key="1">
    <source>
        <dbReference type="SAM" id="MobiDB-lite"/>
    </source>
</evidence>
<name>A0A3M8A048_9MICO</name>
<comment type="caution">
    <text evidence="2">The sequence shown here is derived from an EMBL/GenBank/DDBJ whole genome shotgun (WGS) entry which is preliminary data.</text>
</comment>
<feature type="region of interest" description="Disordered" evidence="1">
    <location>
        <begin position="1"/>
        <end position="82"/>
    </location>
</feature>
<reference evidence="2 3" key="1">
    <citation type="submission" date="2018-10" db="EMBL/GenBank/DDBJ databases">
        <title>Isolation, diversity and antibacterial activity of antinobacteria from the wheat rhizosphere soil.</title>
        <authorList>
            <person name="Sun T."/>
        </authorList>
    </citation>
    <scope>NUCLEOTIDE SEQUENCE [LARGE SCALE GENOMIC DNA]</scope>
    <source>
        <strain evidence="2 3">SJ-23</strain>
    </source>
</reference>
<organism evidence="2 3">
    <name type="scientific">Agromyces tardus</name>
    <dbReference type="NCBI Taxonomy" id="2583849"/>
    <lineage>
        <taxon>Bacteria</taxon>
        <taxon>Bacillati</taxon>
        <taxon>Actinomycetota</taxon>
        <taxon>Actinomycetes</taxon>
        <taxon>Micrococcales</taxon>
        <taxon>Microbacteriaceae</taxon>
        <taxon>Agromyces</taxon>
    </lineage>
</organism>
<feature type="compositionally biased region" description="Low complexity" evidence="1">
    <location>
        <begin position="24"/>
        <end position="46"/>
    </location>
</feature>
<accession>A0A3M8A048</accession>
<feature type="region of interest" description="Disordered" evidence="1">
    <location>
        <begin position="97"/>
        <end position="129"/>
    </location>
</feature>
<proteinExistence type="predicted"/>
<evidence type="ECO:0000313" key="3">
    <source>
        <dbReference type="Proteomes" id="UP000275048"/>
    </source>
</evidence>
<evidence type="ECO:0000313" key="2">
    <source>
        <dbReference type="EMBL" id="RNB44593.1"/>
    </source>
</evidence>
<sequence>MTGDDEPGVGRVGADAAEPSARFAPTTMPTATETATASSPATTTRPSSRRRAIGLRAGLGAGWGTGFSGGRGKRREGGAASWGAATRRVILPIRASDARAGRAEADAAATRHPPPETTNGPRIAPGPVRVARTALARRPAGDQL</sequence>
<dbReference type="EMBL" id="RHHB01000060">
    <property type="protein sequence ID" value="RNB44593.1"/>
    <property type="molecule type" value="Genomic_DNA"/>
</dbReference>
<feature type="compositionally biased region" description="Gly residues" evidence="1">
    <location>
        <begin position="57"/>
        <end position="70"/>
    </location>
</feature>
<dbReference type="Proteomes" id="UP000275048">
    <property type="component" value="Unassembled WGS sequence"/>
</dbReference>
<protein>
    <submittedName>
        <fullName evidence="2">Uncharacterized protein</fullName>
    </submittedName>
</protein>
<keyword evidence="3" id="KW-1185">Reference proteome</keyword>
<gene>
    <name evidence="2" type="ORF">EDM22_17490</name>
</gene>
<dbReference type="AlphaFoldDB" id="A0A3M8A048"/>